<comment type="caution">
    <text evidence="2">The sequence shown here is derived from an EMBL/GenBank/DDBJ whole genome shotgun (WGS) entry which is preliminary data.</text>
</comment>
<proteinExistence type="predicted"/>
<reference evidence="2 3" key="1">
    <citation type="submission" date="2023-11" db="EMBL/GenBank/DDBJ databases">
        <title>MicrobeMod: A computational toolkit for identifying prokaryotic methylation and restriction-modification with nanopore sequencing.</title>
        <authorList>
            <person name="Crits-Christoph A."/>
            <person name="Kang S.C."/>
            <person name="Lee H."/>
            <person name="Ostrov N."/>
        </authorList>
    </citation>
    <scope>NUCLEOTIDE SEQUENCE [LARGE SCALE GENOMIC DNA]</scope>
    <source>
        <strain evidence="2 3">DSMZ 700</strain>
    </source>
</reference>
<keyword evidence="1" id="KW-0472">Membrane</keyword>
<evidence type="ECO:0000313" key="2">
    <source>
        <dbReference type="EMBL" id="MDX5929541.1"/>
    </source>
</evidence>
<evidence type="ECO:0000256" key="1">
    <source>
        <dbReference type="SAM" id="Phobius"/>
    </source>
</evidence>
<gene>
    <name evidence="2" type="ORF">SIL87_02010</name>
</gene>
<dbReference type="EMBL" id="JAWXYB010000008">
    <property type="protein sequence ID" value="MDX5929541.1"/>
    <property type="molecule type" value="Genomic_DNA"/>
</dbReference>
<keyword evidence="1" id="KW-0812">Transmembrane</keyword>
<sequence>MILGQYETLIYFFGIGIFPVAVAGLIDPLILIPQLSFEENREGRVGFSEGIGIG</sequence>
<protein>
    <submittedName>
        <fullName evidence="2">Uncharacterized protein</fullName>
    </submittedName>
</protein>
<dbReference type="AlphaFoldDB" id="A0AAW9DL07"/>
<evidence type="ECO:0000313" key="3">
    <source>
        <dbReference type="Proteomes" id="UP001279553"/>
    </source>
</evidence>
<keyword evidence="1" id="KW-1133">Transmembrane helix</keyword>
<name>A0AAW9DL07_ACIAO</name>
<dbReference type="Proteomes" id="UP001279553">
    <property type="component" value="Unassembled WGS sequence"/>
</dbReference>
<accession>A0AAW9DL07</accession>
<feature type="transmembrane region" description="Helical" evidence="1">
    <location>
        <begin position="12"/>
        <end position="32"/>
    </location>
</feature>
<organism evidence="2 3">
    <name type="scientific">Acidiphilium acidophilum</name>
    <name type="common">Thiobacillus acidophilus</name>
    <dbReference type="NCBI Taxonomy" id="76588"/>
    <lineage>
        <taxon>Bacteria</taxon>
        <taxon>Pseudomonadati</taxon>
        <taxon>Pseudomonadota</taxon>
        <taxon>Alphaproteobacteria</taxon>
        <taxon>Acetobacterales</taxon>
        <taxon>Acidocellaceae</taxon>
        <taxon>Acidiphilium</taxon>
    </lineage>
</organism>
<keyword evidence="3" id="KW-1185">Reference proteome</keyword>